<proteinExistence type="predicted"/>
<sequence length="115" mass="12915">MDRGFYPSMLSHCLYVNPAKPFANVASDNDMLLSNQDIPACLNTFSSAVLPRSQPSLTNHLSDPNTIKNDSIINHQLSAHPLQKRSFDDIYCPNNISSPLPDNHQPHQKRIKGQY</sequence>
<evidence type="ECO:0000256" key="1">
    <source>
        <dbReference type="SAM" id="MobiDB-lite"/>
    </source>
</evidence>
<name>A0A2T9YQC7_9FUNG</name>
<protein>
    <submittedName>
        <fullName evidence="2">Uncharacterized protein</fullName>
    </submittedName>
</protein>
<accession>A0A2T9YQC7</accession>
<comment type="caution">
    <text evidence="2">The sequence shown here is derived from an EMBL/GenBank/DDBJ whole genome shotgun (WGS) entry which is preliminary data.</text>
</comment>
<dbReference type="Proteomes" id="UP000245383">
    <property type="component" value="Unassembled WGS sequence"/>
</dbReference>
<gene>
    <name evidence="2" type="ORF">BB561_002461</name>
</gene>
<dbReference type="AlphaFoldDB" id="A0A2T9YQC7"/>
<keyword evidence="3" id="KW-1185">Reference proteome</keyword>
<feature type="region of interest" description="Disordered" evidence="1">
    <location>
        <begin position="95"/>
        <end position="115"/>
    </location>
</feature>
<evidence type="ECO:0000313" key="3">
    <source>
        <dbReference type="Proteomes" id="UP000245383"/>
    </source>
</evidence>
<feature type="compositionally biased region" description="Basic residues" evidence="1">
    <location>
        <begin position="106"/>
        <end position="115"/>
    </location>
</feature>
<organism evidence="2 3">
    <name type="scientific">Smittium simulii</name>
    <dbReference type="NCBI Taxonomy" id="133385"/>
    <lineage>
        <taxon>Eukaryota</taxon>
        <taxon>Fungi</taxon>
        <taxon>Fungi incertae sedis</taxon>
        <taxon>Zoopagomycota</taxon>
        <taxon>Kickxellomycotina</taxon>
        <taxon>Harpellomycetes</taxon>
        <taxon>Harpellales</taxon>
        <taxon>Legeriomycetaceae</taxon>
        <taxon>Smittium</taxon>
    </lineage>
</organism>
<dbReference type="EMBL" id="MBFR01000085">
    <property type="protein sequence ID" value="PVU94560.1"/>
    <property type="molecule type" value="Genomic_DNA"/>
</dbReference>
<evidence type="ECO:0000313" key="2">
    <source>
        <dbReference type="EMBL" id="PVU94560.1"/>
    </source>
</evidence>
<reference evidence="2 3" key="1">
    <citation type="journal article" date="2018" name="MBio">
        <title>Comparative Genomics Reveals the Core Gene Toolbox for the Fungus-Insect Symbiosis.</title>
        <authorList>
            <person name="Wang Y."/>
            <person name="Stata M."/>
            <person name="Wang W."/>
            <person name="Stajich J.E."/>
            <person name="White M.M."/>
            <person name="Moncalvo J.M."/>
        </authorList>
    </citation>
    <scope>NUCLEOTIDE SEQUENCE [LARGE SCALE GENOMIC DNA]</scope>
    <source>
        <strain evidence="2 3">SWE-8-4</strain>
    </source>
</reference>